<evidence type="ECO:0000313" key="1">
    <source>
        <dbReference type="EMBL" id="OOQ57991.1"/>
    </source>
</evidence>
<protein>
    <submittedName>
        <fullName evidence="1">Uncharacterized protein</fullName>
    </submittedName>
</protein>
<dbReference type="EMBL" id="MBTF01000034">
    <property type="protein sequence ID" value="OOQ57991.1"/>
    <property type="molecule type" value="Genomic_DNA"/>
</dbReference>
<dbReference type="Proteomes" id="UP000189739">
    <property type="component" value="Unassembled WGS sequence"/>
</dbReference>
<dbReference type="STRING" id="1792845.BC343_10005"/>
<gene>
    <name evidence="1" type="ORF">BC343_10005</name>
</gene>
<name>A0A1S9PAN4_9SPHI</name>
<sequence length="96" mass="10937">MQAAFNHMSLADTRHITLLEGDDAHLIKVQSHTERVKGKLRVRFIFPKDAPVVGLDEIIADNVEGYVRMTTTKGKPLTAGPLFDQLYVWFDYIVKH</sequence>
<evidence type="ECO:0000313" key="2">
    <source>
        <dbReference type="Proteomes" id="UP000189739"/>
    </source>
</evidence>
<accession>A0A1S9PAN4</accession>
<organism evidence="1 2">
    <name type="scientific">Mucilaginibacter pedocola</name>
    <dbReference type="NCBI Taxonomy" id="1792845"/>
    <lineage>
        <taxon>Bacteria</taxon>
        <taxon>Pseudomonadati</taxon>
        <taxon>Bacteroidota</taxon>
        <taxon>Sphingobacteriia</taxon>
        <taxon>Sphingobacteriales</taxon>
        <taxon>Sphingobacteriaceae</taxon>
        <taxon>Mucilaginibacter</taxon>
    </lineage>
</organism>
<reference evidence="1 2" key="1">
    <citation type="submission" date="2016-07" db="EMBL/GenBank/DDBJ databases">
        <title>Genomic analysis of zinc-resistant bacterium Mucilaginibacter pedocola TBZ30.</title>
        <authorList>
            <person name="Huang J."/>
            <person name="Tang J."/>
        </authorList>
    </citation>
    <scope>NUCLEOTIDE SEQUENCE [LARGE SCALE GENOMIC DNA]</scope>
    <source>
        <strain evidence="1 2">TBZ30</strain>
    </source>
</reference>
<keyword evidence="2" id="KW-1185">Reference proteome</keyword>
<dbReference type="AlphaFoldDB" id="A0A1S9PAN4"/>
<proteinExistence type="predicted"/>
<comment type="caution">
    <text evidence="1">The sequence shown here is derived from an EMBL/GenBank/DDBJ whole genome shotgun (WGS) entry which is preliminary data.</text>
</comment>